<feature type="compositionally biased region" description="Polar residues" evidence="17">
    <location>
        <begin position="723"/>
        <end position="732"/>
    </location>
</feature>
<feature type="compositionally biased region" description="Basic and acidic residues" evidence="17">
    <location>
        <begin position="507"/>
        <end position="524"/>
    </location>
</feature>
<dbReference type="Gene3D" id="2.60.200.20">
    <property type="match status" value="1"/>
</dbReference>
<keyword evidence="4" id="KW-0597">Phosphoprotein</keyword>
<feature type="region of interest" description="Disordered" evidence="17">
    <location>
        <begin position="723"/>
        <end position="749"/>
    </location>
</feature>
<evidence type="ECO:0000256" key="12">
    <source>
        <dbReference type="ARBA" id="ARBA00023242"/>
    </source>
</evidence>
<comment type="subcellular location">
    <subcellularLocation>
        <location evidence="1">Nucleus</location>
    </subcellularLocation>
</comment>
<dbReference type="InterPro" id="IPR008984">
    <property type="entry name" value="SMAD_FHA_dom_sf"/>
</dbReference>
<feature type="compositionally biased region" description="Basic and acidic residues" evidence="17">
    <location>
        <begin position="30"/>
        <end position="51"/>
    </location>
</feature>
<feature type="compositionally biased region" description="Polar residues" evidence="17">
    <location>
        <begin position="477"/>
        <end position="490"/>
    </location>
</feature>
<dbReference type="Pfam" id="PF16737">
    <property type="entry name" value="PHF12_MRG_bd"/>
    <property type="match status" value="1"/>
</dbReference>
<dbReference type="OrthoDB" id="1919692at2759"/>
<dbReference type="PROSITE" id="PS50006">
    <property type="entry name" value="FHA_DOMAIN"/>
    <property type="match status" value="1"/>
</dbReference>
<dbReference type="GO" id="GO:0003714">
    <property type="term" value="F:transcription corepressor activity"/>
    <property type="evidence" value="ECO:0007669"/>
    <property type="project" value="InterPro"/>
</dbReference>
<accession>A0A9Q1HFM4</accession>
<evidence type="ECO:0000259" key="19">
    <source>
        <dbReference type="PROSITE" id="PS50016"/>
    </source>
</evidence>
<reference evidence="20" key="1">
    <citation type="submission" date="2021-10" db="EMBL/GenBank/DDBJ databases">
        <title>Tropical sea cucumber genome reveals ecological adaptation and Cuvierian tubules defense mechanism.</title>
        <authorList>
            <person name="Chen T."/>
        </authorList>
    </citation>
    <scope>NUCLEOTIDE SEQUENCE</scope>
    <source>
        <strain evidence="20">Nanhai2018</strain>
        <tissue evidence="20">Muscle</tissue>
    </source>
</reference>
<proteinExistence type="predicted"/>
<dbReference type="GO" id="GO:0000122">
    <property type="term" value="P:negative regulation of transcription by RNA polymerase II"/>
    <property type="evidence" value="ECO:0007669"/>
    <property type="project" value="TreeGrafter"/>
</dbReference>
<evidence type="ECO:0000256" key="8">
    <source>
        <dbReference type="ARBA" id="ARBA00022833"/>
    </source>
</evidence>
<dbReference type="FunFam" id="3.30.40.10:FF:000164">
    <property type="entry name" value="PHD finger protein 12"/>
    <property type="match status" value="1"/>
</dbReference>
<dbReference type="GO" id="GO:0008270">
    <property type="term" value="F:zinc ion binding"/>
    <property type="evidence" value="ECO:0007669"/>
    <property type="project" value="UniProtKB-KW"/>
</dbReference>
<name>A0A9Q1HFM4_HOLLE</name>
<feature type="compositionally biased region" description="Polar residues" evidence="17">
    <location>
        <begin position="579"/>
        <end position="589"/>
    </location>
</feature>
<dbReference type="CDD" id="cd15534">
    <property type="entry name" value="PHD2_PHF12_Rco1"/>
    <property type="match status" value="1"/>
</dbReference>
<dbReference type="PROSITE" id="PS01359">
    <property type="entry name" value="ZF_PHD_1"/>
    <property type="match status" value="1"/>
</dbReference>
<dbReference type="InterPro" id="IPR000253">
    <property type="entry name" value="FHA_dom"/>
</dbReference>
<gene>
    <name evidence="20" type="ORF">HOLleu_10297</name>
</gene>
<feature type="domain" description="PHD-type" evidence="19">
    <location>
        <begin position="266"/>
        <end position="316"/>
    </location>
</feature>
<protein>
    <recommendedName>
        <fullName evidence="14">PHD finger protein 12</fullName>
    </recommendedName>
    <alternativeName>
        <fullName evidence="15">PHD factor 1</fullName>
    </alternativeName>
</protein>
<dbReference type="Pfam" id="PF00628">
    <property type="entry name" value="PHD"/>
    <property type="match status" value="2"/>
</dbReference>
<feature type="domain" description="PHD-type" evidence="19">
    <location>
        <begin position="51"/>
        <end position="100"/>
    </location>
</feature>
<keyword evidence="9" id="KW-0832">Ubl conjugation</keyword>
<keyword evidence="10" id="KW-0805">Transcription regulation</keyword>
<dbReference type="InterPro" id="IPR011011">
    <property type="entry name" value="Znf_FYVE_PHD"/>
</dbReference>
<evidence type="ECO:0000256" key="11">
    <source>
        <dbReference type="ARBA" id="ARBA00023163"/>
    </source>
</evidence>
<keyword evidence="3" id="KW-1017">Isopeptide bond</keyword>
<dbReference type="Gene3D" id="6.10.20.60">
    <property type="entry name" value="PHD finger protein 12"/>
    <property type="match status" value="1"/>
</dbReference>
<evidence type="ECO:0000256" key="1">
    <source>
        <dbReference type="ARBA" id="ARBA00004123"/>
    </source>
</evidence>
<dbReference type="SUPFAM" id="SSF49879">
    <property type="entry name" value="SMAD/FHA domain"/>
    <property type="match status" value="1"/>
</dbReference>
<evidence type="ECO:0000256" key="2">
    <source>
        <dbReference type="ARBA" id="ARBA00022491"/>
    </source>
</evidence>
<evidence type="ECO:0000256" key="15">
    <source>
        <dbReference type="ARBA" id="ARBA00076589"/>
    </source>
</evidence>
<evidence type="ECO:0000256" key="14">
    <source>
        <dbReference type="ARBA" id="ARBA00068755"/>
    </source>
</evidence>
<evidence type="ECO:0000256" key="16">
    <source>
        <dbReference type="PROSITE-ProRule" id="PRU00146"/>
    </source>
</evidence>
<keyword evidence="6" id="KW-0677">Repeat</keyword>
<dbReference type="InterPro" id="IPR001965">
    <property type="entry name" value="Znf_PHD"/>
</dbReference>
<organism evidence="20 21">
    <name type="scientific">Holothuria leucospilota</name>
    <name type="common">Black long sea cucumber</name>
    <name type="synonym">Mertensiothuria leucospilota</name>
    <dbReference type="NCBI Taxonomy" id="206669"/>
    <lineage>
        <taxon>Eukaryota</taxon>
        <taxon>Metazoa</taxon>
        <taxon>Echinodermata</taxon>
        <taxon>Eleutherozoa</taxon>
        <taxon>Echinozoa</taxon>
        <taxon>Holothuroidea</taxon>
        <taxon>Aspidochirotacea</taxon>
        <taxon>Aspidochirotida</taxon>
        <taxon>Holothuriidae</taxon>
        <taxon>Holothuria</taxon>
    </lineage>
</organism>
<evidence type="ECO:0000256" key="10">
    <source>
        <dbReference type="ARBA" id="ARBA00023015"/>
    </source>
</evidence>
<sequence>MTTTVQYDLDTSGGLMDEIQALIAPPLTEEPTRKSRRIEREPRRTGRATNRDCCDSCREGGDLICCDRCPASFHLQCCNPPLEEEQLPTGDWICHKCRVAPEHIEKSDAELIAAMTIPKSITGKDGAKTIERQSGDYFKPRKVPVRLNDRLRRDGKQCMRLAQLQAYKEAQKEMKSGKKEPQDVAKTTSSEPDEDDMEDILQNRGNPFVMLIKAAAIQNPEQFQLPAELMSHAPLPGTTRKRKKEDVAKNYKKIHELENGMVPLPAKVCFHCNKSCRVDPLIQCDYCPLLFHRDCLNPPLTTFPTGRWMCPNHPENGLPEFAKASYTERCKIYHDVNNRLNQHAVKLDFLNKVHATGLPWAEKPTRRKSAEIPSAVKAHYHRPPSLLLQPKDQQHCTSVASLPTEGSSHKLCTPEEQEEWLKTVVGLQSSIALHLTKQGLPKSEQVTQKIVSAPKLFTKSPDSSSPDQRNVHHPPKVNNTSVLSAKSQEFNLDYDSKLGNKPGTVSRTKEFTGSKVETKDKNMENDLNLVNGPRTMWNGPYLFEKKEKYDGHFGHESQEKEGEEREIRKQSNRSKVEESSLNSFKSNGPQEVHTDGKAFNTLLGTSQSLKNETSVQWSTSTSHAGSIQSVSTSLSQNLRVSTITVPSRPMATAAIGLNTKSVTINNTVGKVTSVSLSSSPALISLNSTLQSCLEGSVDAELSKLDEKLIQVLAWQRLQQLMPSKVPNSLPTKDSSDNSSSSAESTSTPNQHFPVLASFCPISSRGSTRPAHVRRRCATIGNNSDADVCLSHYGHCNFSSTRHASVFYDETSRQFELINYSEFGTTVDKVLFTGEAKDKAVVRKPSSSLVKSVRKVSSKRKLRQAPVIVKPEITFLRPCNCKVNNDISIEDHKAGWEGTALLHHGSVIEFGCLQFVFSVTDATLLPSSSKIRL</sequence>
<evidence type="ECO:0000313" key="20">
    <source>
        <dbReference type="EMBL" id="KAJ8043273.1"/>
    </source>
</evidence>
<feature type="compositionally biased region" description="Basic and acidic residues" evidence="17">
    <location>
        <begin position="554"/>
        <end position="578"/>
    </location>
</feature>
<dbReference type="FunFam" id="3.30.40.10:FF:000154">
    <property type="entry name" value="PHD finger protein 12"/>
    <property type="match status" value="1"/>
</dbReference>
<keyword evidence="8" id="KW-0862">Zinc</keyword>
<evidence type="ECO:0000256" key="7">
    <source>
        <dbReference type="ARBA" id="ARBA00022771"/>
    </source>
</evidence>
<dbReference type="Proteomes" id="UP001152320">
    <property type="component" value="Chromosome 4"/>
</dbReference>
<dbReference type="InterPro" id="IPR019787">
    <property type="entry name" value="Znf_PHD-finger"/>
</dbReference>
<dbReference type="InterPro" id="IPR013083">
    <property type="entry name" value="Znf_RING/FYVE/PHD"/>
</dbReference>
<evidence type="ECO:0000259" key="18">
    <source>
        <dbReference type="PROSITE" id="PS50006"/>
    </source>
</evidence>
<dbReference type="GO" id="GO:0070822">
    <property type="term" value="C:Sin3-type complex"/>
    <property type="evidence" value="ECO:0007669"/>
    <property type="project" value="TreeGrafter"/>
</dbReference>
<evidence type="ECO:0000256" key="5">
    <source>
        <dbReference type="ARBA" id="ARBA00022723"/>
    </source>
</evidence>
<dbReference type="CDD" id="cd15533">
    <property type="entry name" value="PHD1_PHF12"/>
    <property type="match status" value="1"/>
</dbReference>
<dbReference type="Gene3D" id="3.30.40.10">
    <property type="entry name" value="Zinc/RING finger domain, C3HC4 (zinc finger)"/>
    <property type="match status" value="2"/>
</dbReference>
<evidence type="ECO:0000256" key="6">
    <source>
        <dbReference type="ARBA" id="ARBA00022737"/>
    </source>
</evidence>
<evidence type="ECO:0000256" key="3">
    <source>
        <dbReference type="ARBA" id="ARBA00022499"/>
    </source>
</evidence>
<feature type="region of interest" description="Disordered" evidence="17">
    <location>
        <begin position="26"/>
        <end position="51"/>
    </location>
</feature>
<dbReference type="InterPro" id="IPR042163">
    <property type="entry name" value="PHF12"/>
</dbReference>
<keyword evidence="7 16" id="KW-0863">Zinc-finger</keyword>
<evidence type="ECO:0000256" key="9">
    <source>
        <dbReference type="ARBA" id="ARBA00022843"/>
    </source>
</evidence>
<comment type="caution">
    <text evidence="20">The sequence shown here is derived from an EMBL/GenBank/DDBJ whole genome shotgun (WGS) entry which is preliminary data.</text>
</comment>
<dbReference type="AlphaFoldDB" id="A0A9Q1HFM4"/>
<evidence type="ECO:0000256" key="17">
    <source>
        <dbReference type="SAM" id="MobiDB-lite"/>
    </source>
</evidence>
<dbReference type="PROSITE" id="PS50016">
    <property type="entry name" value="ZF_PHD_2"/>
    <property type="match status" value="2"/>
</dbReference>
<evidence type="ECO:0000313" key="21">
    <source>
        <dbReference type="Proteomes" id="UP001152320"/>
    </source>
</evidence>
<keyword evidence="2" id="KW-0678">Repressor</keyword>
<feature type="domain" description="FHA" evidence="18">
    <location>
        <begin position="777"/>
        <end position="831"/>
    </location>
</feature>
<keyword evidence="12" id="KW-0539">Nucleus</keyword>
<dbReference type="InterPro" id="IPR031966">
    <property type="entry name" value="PHF12_MRG-bd"/>
</dbReference>
<keyword evidence="5" id="KW-0479">Metal-binding</keyword>
<evidence type="ECO:0000256" key="13">
    <source>
        <dbReference type="ARBA" id="ARBA00065785"/>
    </source>
</evidence>
<dbReference type="PANTHER" id="PTHR46309:SF1">
    <property type="entry name" value="PHD FINGER PROTEIN 12"/>
    <property type="match status" value="1"/>
</dbReference>
<dbReference type="PANTHER" id="PTHR46309">
    <property type="entry name" value="PHD FINGER PROTEIN 12"/>
    <property type="match status" value="1"/>
</dbReference>
<dbReference type="InterPro" id="IPR038098">
    <property type="entry name" value="PHF12_MRG-bd_sf"/>
</dbReference>
<feature type="region of interest" description="Disordered" evidence="17">
    <location>
        <begin position="554"/>
        <end position="595"/>
    </location>
</feature>
<feature type="region of interest" description="Disordered" evidence="17">
    <location>
        <begin position="455"/>
        <end position="531"/>
    </location>
</feature>
<feature type="compositionally biased region" description="Basic and acidic residues" evidence="17">
    <location>
        <begin position="171"/>
        <end position="183"/>
    </location>
</feature>
<feature type="compositionally biased region" description="Low complexity" evidence="17">
    <location>
        <begin position="736"/>
        <end position="746"/>
    </location>
</feature>
<keyword evidence="11" id="KW-0804">Transcription</keyword>
<dbReference type="SUPFAM" id="SSF57903">
    <property type="entry name" value="FYVE/PHD zinc finger"/>
    <property type="match status" value="2"/>
</dbReference>
<dbReference type="InterPro" id="IPR019786">
    <property type="entry name" value="Zinc_finger_PHD-type_CS"/>
</dbReference>
<dbReference type="EMBL" id="JAIZAY010000004">
    <property type="protein sequence ID" value="KAJ8043273.1"/>
    <property type="molecule type" value="Genomic_DNA"/>
</dbReference>
<evidence type="ECO:0000256" key="4">
    <source>
        <dbReference type="ARBA" id="ARBA00022553"/>
    </source>
</evidence>
<keyword evidence="21" id="KW-1185">Reference proteome</keyword>
<comment type="subunit">
    <text evidence="13">Component of SIN3 complexes. Interacts with SIN3A in a complex composed of HDAC1, SAP30 and SIN3A. Component of the SIN3B complex, which includes SIN3B, HDAC2 or HDAC1, PHF12 and MORF4L1; interacts directly with all subunits. Interacts with TLE5.</text>
</comment>
<feature type="region of interest" description="Disordered" evidence="17">
    <location>
        <begin position="171"/>
        <end position="197"/>
    </location>
</feature>
<dbReference type="SMART" id="SM00249">
    <property type="entry name" value="PHD"/>
    <property type="match status" value="2"/>
</dbReference>